<dbReference type="PANTHER" id="PTHR10983:SF16">
    <property type="entry name" value="LYSOCARDIOLIPIN ACYLTRANSFERASE 1"/>
    <property type="match status" value="1"/>
</dbReference>
<evidence type="ECO:0000259" key="2">
    <source>
        <dbReference type="SMART" id="SM00563"/>
    </source>
</evidence>
<dbReference type="Proteomes" id="UP000027997">
    <property type="component" value="Unassembled WGS sequence"/>
</dbReference>
<dbReference type="SUPFAM" id="SSF69593">
    <property type="entry name" value="Glycerol-3-phosphate (1)-acyltransferase"/>
    <property type="match status" value="1"/>
</dbReference>
<keyword evidence="4" id="KW-1185">Reference proteome</keyword>
<dbReference type="EMBL" id="JOJP01000001">
    <property type="protein sequence ID" value="KEI73432.1"/>
    <property type="molecule type" value="Genomic_DNA"/>
</dbReference>
<dbReference type="STRING" id="305900.GV64_24305"/>
<dbReference type="AlphaFoldDB" id="A0A081KH06"/>
<reference evidence="3 4" key="1">
    <citation type="submission" date="2014-06" db="EMBL/GenBank/DDBJ databases">
        <title>Whole Genome Sequences of Three Symbiotic Endozoicomonas Bacteria.</title>
        <authorList>
            <person name="Neave M.J."/>
            <person name="Apprill A."/>
            <person name="Voolstra C.R."/>
        </authorList>
    </citation>
    <scope>NUCLEOTIDE SEQUENCE [LARGE SCALE GENOMIC DNA]</scope>
    <source>
        <strain evidence="3 4">DSM 22380</strain>
    </source>
</reference>
<keyword evidence="3" id="KW-0012">Acyltransferase</keyword>
<feature type="domain" description="Phospholipid/glycerol acyltransferase" evidence="2">
    <location>
        <begin position="89"/>
        <end position="231"/>
    </location>
</feature>
<dbReference type="PANTHER" id="PTHR10983">
    <property type="entry name" value="1-ACYLGLYCEROL-3-PHOSPHATE ACYLTRANSFERASE-RELATED"/>
    <property type="match status" value="1"/>
</dbReference>
<keyword evidence="3" id="KW-0808">Transferase</keyword>
<keyword evidence="1" id="KW-0812">Transmembrane</keyword>
<feature type="transmembrane region" description="Helical" evidence="1">
    <location>
        <begin position="12"/>
        <end position="35"/>
    </location>
</feature>
<dbReference type="Pfam" id="PF01553">
    <property type="entry name" value="Acyltransferase"/>
    <property type="match status" value="1"/>
</dbReference>
<protein>
    <submittedName>
        <fullName evidence="3">Acyltransferase</fullName>
    </submittedName>
</protein>
<sequence>MLTFLPLWARGICSALLLAFNTLVLCIPLLLFSLSRFLIPIKSWHKLCTRICIAIAECWISINSGWMKLTRPMLWQVEGLESLKKDEWYLVTCNHQSWADIFIVQHLLNRRIPMLKFFLKQQLIWVPVIGLCWWALDFPFMKRYSRAYLEKYPEKRGEDLKATQKACEKFRDVPVSVFNFMEGTRFTDNKHRQQKSPFQYLLKPRAGGAGFVLGAMGQQLRTLINITIVYQDGVPSFWDFLCGRDDKIRVKIEKQEISDAYLGRDYSNDEEFRDQCQHWVNELWTQKDQLILSIKENHTREETAEHV</sequence>
<dbReference type="SMART" id="SM00563">
    <property type="entry name" value="PlsC"/>
    <property type="match status" value="1"/>
</dbReference>
<accession>A0A081KH06</accession>
<gene>
    <name evidence="3" type="ORF">GV64_24305</name>
</gene>
<dbReference type="InterPro" id="IPR002123">
    <property type="entry name" value="Plipid/glycerol_acylTrfase"/>
</dbReference>
<name>A0A081KH06_9GAMM</name>
<dbReference type="CDD" id="cd07990">
    <property type="entry name" value="LPLAT_LCLAT1-like"/>
    <property type="match status" value="1"/>
</dbReference>
<keyword evidence="1" id="KW-0472">Membrane</keyword>
<organism evidence="3 4">
    <name type="scientific">Endozoicomonas elysicola</name>
    <dbReference type="NCBI Taxonomy" id="305900"/>
    <lineage>
        <taxon>Bacteria</taxon>
        <taxon>Pseudomonadati</taxon>
        <taxon>Pseudomonadota</taxon>
        <taxon>Gammaproteobacteria</taxon>
        <taxon>Oceanospirillales</taxon>
        <taxon>Endozoicomonadaceae</taxon>
        <taxon>Endozoicomonas</taxon>
    </lineage>
</organism>
<dbReference type="RefSeq" id="WP_034844501.1">
    <property type="nucleotide sequence ID" value="NZ_JOJP01000001.1"/>
</dbReference>
<comment type="caution">
    <text evidence="3">The sequence shown here is derived from an EMBL/GenBank/DDBJ whole genome shotgun (WGS) entry which is preliminary data.</text>
</comment>
<evidence type="ECO:0000256" key="1">
    <source>
        <dbReference type="SAM" id="Phobius"/>
    </source>
</evidence>
<proteinExistence type="predicted"/>
<dbReference type="NCBIfam" id="NF010621">
    <property type="entry name" value="PRK14014.1"/>
    <property type="match status" value="1"/>
</dbReference>
<evidence type="ECO:0000313" key="4">
    <source>
        <dbReference type="Proteomes" id="UP000027997"/>
    </source>
</evidence>
<dbReference type="GO" id="GO:0016746">
    <property type="term" value="F:acyltransferase activity"/>
    <property type="evidence" value="ECO:0007669"/>
    <property type="project" value="UniProtKB-KW"/>
</dbReference>
<evidence type="ECO:0000313" key="3">
    <source>
        <dbReference type="EMBL" id="KEI73432.1"/>
    </source>
</evidence>
<keyword evidence="1" id="KW-1133">Transmembrane helix</keyword>
<dbReference type="eggNOG" id="COG0204">
    <property type="taxonomic scope" value="Bacteria"/>
</dbReference>